<dbReference type="EMBL" id="LCDO01000021">
    <property type="protein sequence ID" value="KKS55821.1"/>
    <property type="molecule type" value="Genomic_DNA"/>
</dbReference>
<proteinExistence type="predicted"/>
<sequence>MKTVYTYGHGARTLESFKADVDSAKIDLLVDIRLRPQSQYYPHFNKVNLESVFQKRYLFAGESLGGSARFHNDLLEYIKNRGVNKDMSANRLFSLINLDLNKKLFSNLEEFSNDEKRKYWITGAFLNEYIDSKKKQTAIEYLQDLFQRYPNKNICFFCSETNPRHCHRYFLLEKDWLSGSPEVRVTHLEDLKVNQKALF</sequence>
<accession>A0A0G1CAV3</accession>
<gene>
    <name evidence="1" type="ORF">UV20_C0021G0002</name>
</gene>
<dbReference type="PANTHER" id="PTHR39337">
    <property type="entry name" value="BLR5642 PROTEIN"/>
    <property type="match status" value="1"/>
</dbReference>
<comment type="caution">
    <text evidence="1">The sequence shown here is derived from an EMBL/GenBank/DDBJ whole genome shotgun (WGS) entry which is preliminary data.</text>
</comment>
<reference evidence="1 2" key="1">
    <citation type="journal article" date="2015" name="Nature">
        <title>rRNA introns, odd ribosomes, and small enigmatic genomes across a large radiation of phyla.</title>
        <authorList>
            <person name="Brown C.T."/>
            <person name="Hug L.A."/>
            <person name="Thomas B.C."/>
            <person name="Sharon I."/>
            <person name="Castelle C.J."/>
            <person name="Singh A."/>
            <person name="Wilkins M.J."/>
            <person name="Williams K.H."/>
            <person name="Banfield J.F."/>
        </authorList>
    </citation>
    <scope>NUCLEOTIDE SEQUENCE [LARGE SCALE GENOMIC DNA]</scope>
</reference>
<dbReference type="AlphaFoldDB" id="A0A0G1CAV3"/>
<organism evidence="1 2">
    <name type="scientific">Candidatus Magasanikbacteria bacterium GW2011_GWA2_42_32</name>
    <dbReference type="NCBI Taxonomy" id="1619039"/>
    <lineage>
        <taxon>Bacteria</taxon>
        <taxon>Candidatus Magasanikiibacteriota</taxon>
    </lineage>
</organism>
<evidence type="ECO:0000313" key="1">
    <source>
        <dbReference type="EMBL" id="KKS55821.1"/>
    </source>
</evidence>
<dbReference type="Pfam" id="PF04343">
    <property type="entry name" value="DUF488"/>
    <property type="match status" value="2"/>
</dbReference>
<dbReference type="Proteomes" id="UP000034837">
    <property type="component" value="Unassembled WGS sequence"/>
</dbReference>
<dbReference type="PANTHER" id="PTHR39337:SF1">
    <property type="entry name" value="BLR5642 PROTEIN"/>
    <property type="match status" value="1"/>
</dbReference>
<evidence type="ECO:0000313" key="2">
    <source>
        <dbReference type="Proteomes" id="UP000034837"/>
    </source>
</evidence>
<evidence type="ECO:0008006" key="3">
    <source>
        <dbReference type="Google" id="ProtNLM"/>
    </source>
</evidence>
<dbReference type="InterPro" id="IPR007438">
    <property type="entry name" value="DUF488"/>
</dbReference>
<protein>
    <recommendedName>
        <fullName evidence="3">DUF488 domain-containing protein</fullName>
    </recommendedName>
</protein>
<name>A0A0G1CAV3_9BACT</name>